<evidence type="ECO:0000313" key="6">
    <source>
        <dbReference type="RefSeq" id="XP_013417899.1"/>
    </source>
</evidence>
<accession>A0A1S3K6L9</accession>
<gene>
    <name evidence="6 7 8" type="primary">LOC106178996</name>
</gene>
<dbReference type="InterPro" id="IPR003424">
    <property type="entry name" value="ELH"/>
</dbReference>
<evidence type="ECO:0000256" key="3">
    <source>
        <dbReference type="SAM" id="MobiDB-lite"/>
    </source>
</evidence>
<feature type="compositionally biased region" description="Basic residues" evidence="3">
    <location>
        <begin position="232"/>
        <end position="244"/>
    </location>
</feature>
<feature type="region of interest" description="Disordered" evidence="3">
    <location>
        <begin position="198"/>
        <end position="262"/>
    </location>
</feature>
<evidence type="ECO:0000256" key="2">
    <source>
        <dbReference type="ARBA" id="ARBA00023320"/>
    </source>
</evidence>
<organism evidence="5 8">
    <name type="scientific">Lingula anatina</name>
    <name type="common">Brachiopod</name>
    <name type="synonym">Lingula unguis</name>
    <dbReference type="NCBI Taxonomy" id="7574"/>
    <lineage>
        <taxon>Eukaryota</taxon>
        <taxon>Metazoa</taxon>
        <taxon>Spiralia</taxon>
        <taxon>Lophotrochozoa</taxon>
        <taxon>Brachiopoda</taxon>
        <taxon>Linguliformea</taxon>
        <taxon>Lingulata</taxon>
        <taxon>Lingulida</taxon>
        <taxon>Linguloidea</taxon>
        <taxon>Lingulidae</taxon>
        <taxon>Lingula</taxon>
    </lineage>
</organism>
<dbReference type="GO" id="GO:0005576">
    <property type="term" value="C:extracellular region"/>
    <property type="evidence" value="ECO:0007669"/>
    <property type="project" value="InterPro"/>
</dbReference>
<evidence type="ECO:0000313" key="5">
    <source>
        <dbReference type="Proteomes" id="UP000085678"/>
    </source>
</evidence>
<dbReference type="AlphaFoldDB" id="A0A1S3K6L9"/>
<sequence length="348" mass="39000">MHTMSYIVYFIIAAFYSYLASCRPLAETSHFPSSHTLDSRLHRLTDDNQEDIAAVQRAWETLQSQRNRLRDHRLHSVSPQLSNSRFAWRPVQRKRQLPGSMSVNQDLGAIAGMLRTASHRWQQRQLQNIKAKLNRIGKRGDIDEASGLDPVDIFNGDLDTVSSAMHGPDSIFSNWNSAPTLSTEVRQMKEKSTAALRGHLRNGGDHSETDKHEQKQEDEQSSSGNSETPHAAMKHSHHSQRNPRTRGAQSSHSAQGLAKRSSSPVEALLAMLKQSSPAQKQLIQERIRVLTKRLETGTSDSATGTQQPILTQRRQLSVNGALHAISDMLSAHRARQRLTAEERLHNLG</sequence>
<evidence type="ECO:0000313" key="8">
    <source>
        <dbReference type="RefSeq" id="XP_013417901.1"/>
    </source>
</evidence>
<evidence type="ECO:0000256" key="1">
    <source>
        <dbReference type="ARBA" id="ARBA00007604"/>
    </source>
</evidence>
<reference evidence="6 7" key="1">
    <citation type="submission" date="2025-04" db="UniProtKB">
        <authorList>
            <consortium name="RefSeq"/>
        </authorList>
    </citation>
    <scope>IDENTIFICATION</scope>
    <source>
        <tissue evidence="6 7">Gonads</tissue>
    </source>
</reference>
<dbReference type="GeneID" id="106178996"/>
<proteinExistence type="inferred from homology"/>
<protein>
    <submittedName>
        <fullName evidence="6 7">Uncharacterized protein LOC106178996</fullName>
    </submittedName>
</protein>
<dbReference type="RefSeq" id="XP_013417901.1">
    <property type="nucleotide sequence ID" value="XM_013562447.1"/>
</dbReference>
<feature type="compositionally biased region" description="Polar residues" evidence="3">
    <location>
        <begin position="247"/>
        <end position="262"/>
    </location>
</feature>
<dbReference type="Proteomes" id="UP000085678">
    <property type="component" value="Unplaced"/>
</dbReference>
<dbReference type="RefSeq" id="XP_013417899.1">
    <property type="nucleotide sequence ID" value="XM_013562445.1"/>
</dbReference>
<keyword evidence="2" id="KW-0527">Neuropeptide</keyword>
<feature type="chain" id="PRO_5014545996" evidence="4">
    <location>
        <begin position="23"/>
        <end position="348"/>
    </location>
</feature>
<evidence type="ECO:0000256" key="4">
    <source>
        <dbReference type="SAM" id="SignalP"/>
    </source>
</evidence>
<dbReference type="GO" id="GO:0007218">
    <property type="term" value="P:neuropeptide signaling pathway"/>
    <property type="evidence" value="ECO:0007669"/>
    <property type="project" value="UniProtKB-KW"/>
</dbReference>
<dbReference type="Pfam" id="PF02323">
    <property type="entry name" value="ELH"/>
    <property type="match status" value="1"/>
</dbReference>
<name>A0A1S3K6L9_LINAN</name>
<keyword evidence="5" id="KW-1185">Reference proteome</keyword>
<feature type="signal peptide" evidence="4">
    <location>
        <begin position="1"/>
        <end position="22"/>
    </location>
</feature>
<dbReference type="GO" id="GO:0005179">
    <property type="term" value="F:hormone activity"/>
    <property type="evidence" value="ECO:0007669"/>
    <property type="project" value="InterPro"/>
</dbReference>
<dbReference type="RefSeq" id="XP_013417900.1">
    <property type="nucleotide sequence ID" value="XM_013562446.1"/>
</dbReference>
<dbReference type="KEGG" id="lak:106178996"/>
<evidence type="ECO:0000313" key="7">
    <source>
        <dbReference type="RefSeq" id="XP_013417900.1"/>
    </source>
</evidence>
<feature type="compositionally biased region" description="Basic and acidic residues" evidence="3">
    <location>
        <begin position="202"/>
        <end position="218"/>
    </location>
</feature>
<keyword evidence="4" id="KW-0732">Signal</keyword>
<comment type="similarity">
    <text evidence="1">Belongs to the molluscan ELH family.</text>
</comment>